<evidence type="ECO:0000256" key="1">
    <source>
        <dbReference type="SAM" id="Phobius"/>
    </source>
</evidence>
<dbReference type="EMBL" id="HBUF01098137">
    <property type="protein sequence ID" value="CAG6637392.1"/>
    <property type="molecule type" value="Transcribed_RNA"/>
</dbReference>
<feature type="transmembrane region" description="Helical" evidence="1">
    <location>
        <begin position="98"/>
        <end position="119"/>
    </location>
</feature>
<dbReference type="PANTHER" id="PTHR20948">
    <property type="entry name" value="TRANSMEMBRANE PROTEIN 164"/>
    <property type="match status" value="1"/>
</dbReference>
<reference evidence="2" key="1">
    <citation type="submission" date="2021-05" db="EMBL/GenBank/DDBJ databases">
        <authorList>
            <person name="Alioto T."/>
            <person name="Alioto T."/>
            <person name="Gomez Garrido J."/>
        </authorList>
    </citation>
    <scope>NUCLEOTIDE SEQUENCE</scope>
</reference>
<name>A0A8D8XFM8_9HEMI</name>
<keyword evidence="1 2" id="KW-0812">Transmembrane</keyword>
<keyword evidence="1" id="KW-1133">Transmembrane helix</keyword>
<feature type="transmembrane region" description="Helical" evidence="1">
    <location>
        <begin position="234"/>
        <end position="261"/>
    </location>
</feature>
<dbReference type="EMBL" id="HBUF01098140">
    <property type="protein sequence ID" value="CAG6637395.1"/>
    <property type="molecule type" value="Transcribed_RNA"/>
</dbReference>
<dbReference type="EMBL" id="HBUF01309629">
    <property type="protein sequence ID" value="CAG6692879.1"/>
    <property type="molecule type" value="Transcribed_RNA"/>
</dbReference>
<dbReference type="EMBL" id="HBUF01309628">
    <property type="protein sequence ID" value="CAG6692876.1"/>
    <property type="molecule type" value="Transcribed_RNA"/>
</dbReference>
<dbReference type="EMBL" id="HBUF01098136">
    <property type="protein sequence ID" value="CAG6637391.1"/>
    <property type="molecule type" value="Transcribed_RNA"/>
</dbReference>
<evidence type="ECO:0000313" key="2">
    <source>
        <dbReference type="EMBL" id="CAG6692885.1"/>
    </source>
</evidence>
<dbReference type="EMBL" id="HBUF01543367">
    <property type="protein sequence ID" value="CAG6755931.1"/>
    <property type="molecule type" value="Transcribed_RNA"/>
</dbReference>
<feature type="transmembrane region" description="Helical" evidence="1">
    <location>
        <begin position="35"/>
        <end position="53"/>
    </location>
</feature>
<dbReference type="EMBL" id="HBUF01309631">
    <property type="protein sequence ID" value="CAG6692885.1"/>
    <property type="molecule type" value="Transcribed_RNA"/>
</dbReference>
<dbReference type="EMBL" id="HBUF01098139">
    <property type="protein sequence ID" value="CAG6637394.1"/>
    <property type="molecule type" value="Transcribed_RNA"/>
</dbReference>
<proteinExistence type="predicted"/>
<accession>A0A8D8XFM8</accession>
<sequence length="305" mass="34348">MMSTVEDWLWGGVDKSLLGNGGEECAAFLSVEKKIFEGILVTVSMFLLMHWCYSKLAPLPDPLSSAYDIKYEPLKQFLLVTMCIVFGMEIGFKFASRSVIFLLNPCHVVTAIQIYLLAAKPSKHVAAIYRAHLNVINGPILACLFPEVETLVLPLEKSIFWFQHSLMIIIPICMTHMGGVYSVEPVSHLYWYLFSYGIVLLYHFVLLQAFSMMFHINLNHMLCPAEADPFYGPYYRLAACLHQAVLTFMVSRAFCVLNSFYRNNDDSSSGMSHLGQGDSQDSCRSPLIKDGCSTQSQRKVSGKHL</sequence>
<feature type="transmembrane region" description="Helical" evidence="1">
    <location>
        <begin position="160"/>
        <end position="183"/>
    </location>
</feature>
<keyword evidence="1" id="KW-0472">Membrane</keyword>
<dbReference type="EMBL" id="HBUF01543366">
    <property type="protein sequence ID" value="CAG6755930.1"/>
    <property type="molecule type" value="Transcribed_RNA"/>
</dbReference>
<dbReference type="InterPro" id="IPR026508">
    <property type="entry name" value="TMEM164"/>
</dbReference>
<dbReference type="PANTHER" id="PTHR20948:SF2">
    <property type="entry name" value="TRANSMEMBRANE PROTEIN 164"/>
    <property type="match status" value="1"/>
</dbReference>
<feature type="transmembrane region" description="Helical" evidence="1">
    <location>
        <begin position="74"/>
        <end position="92"/>
    </location>
</feature>
<dbReference type="Pfam" id="PF14808">
    <property type="entry name" value="TMEM164"/>
    <property type="match status" value="1"/>
</dbReference>
<dbReference type="AlphaFoldDB" id="A0A8D8XFM8"/>
<feature type="transmembrane region" description="Helical" evidence="1">
    <location>
        <begin position="190"/>
        <end position="214"/>
    </location>
</feature>
<organism evidence="2">
    <name type="scientific">Cacopsylla melanoneura</name>
    <dbReference type="NCBI Taxonomy" id="428564"/>
    <lineage>
        <taxon>Eukaryota</taxon>
        <taxon>Metazoa</taxon>
        <taxon>Ecdysozoa</taxon>
        <taxon>Arthropoda</taxon>
        <taxon>Hexapoda</taxon>
        <taxon>Insecta</taxon>
        <taxon>Pterygota</taxon>
        <taxon>Neoptera</taxon>
        <taxon>Paraneoptera</taxon>
        <taxon>Hemiptera</taxon>
        <taxon>Sternorrhyncha</taxon>
        <taxon>Psylloidea</taxon>
        <taxon>Psyllidae</taxon>
        <taxon>Psyllinae</taxon>
        <taxon>Cacopsylla</taxon>
    </lineage>
</organism>
<protein>
    <submittedName>
        <fullName evidence="2">Transmembrane protein 164</fullName>
    </submittedName>
</protein>